<dbReference type="EMBL" id="JBHUCP010000045">
    <property type="protein sequence ID" value="MFD1534779.1"/>
    <property type="molecule type" value="Genomic_DNA"/>
</dbReference>
<evidence type="ECO:0000313" key="2">
    <source>
        <dbReference type="EMBL" id="MFD1534779.1"/>
    </source>
</evidence>
<protein>
    <submittedName>
        <fullName evidence="2">Uncharacterized protein</fullName>
    </submittedName>
</protein>
<keyword evidence="3" id="KW-1185">Reference proteome</keyword>
<dbReference type="Proteomes" id="UP001597145">
    <property type="component" value="Unassembled WGS sequence"/>
</dbReference>
<organism evidence="2 3">
    <name type="scientific">Pseudonocardia aurantiaca</name>
    <dbReference type="NCBI Taxonomy" id="75290"/>
    <lineage>
        <taxon>Bacteria</taxon>
        <taxon>Bacillati</taxon>
        <taxon>Actinomycetota</taxon>
        <taxon>Actinomycetes</taxon>
        <taxon>Pseudonocardiales</taxon>
        <taxon>Pseudonocardiaceae</taxon>
        <taxon>Pseudonocardia</taxon>
    </lineage>
</organism>
<reference evidence="3" key="1">
    <citation type="journal article" date="2019" name="Int. J. Syst. Evol. Microbiol.">
        <title>The Global Catalogue of Microorganisms (GCM) 10K type strain sequencing project: providing services to taxonomists for standard genome sequencing and annotation.</title>
        <authorList>
            <consortium name="The Broad Institute Genomics Platform"/>
            <consortium name="The Broad Institute Genome Sequencing Center for Infectious Disease"/>
            <person name="Wu L."/>
            <person name="Ma J."/>
        </authorList>
    </citation>
    <scope>NUCLEOTIDE SEQUENCE [LARGE SCALE GENOMIC DNA]</scope>
    <source>
        <strain evidence="3">JCM 12165</strain>
    </source>
</reference>
<evidence type="ECO:0000313" key="3">
    <source>
        <dbReference type="Proteomes" id="UP001597145"/>
    </source>
</evidence>
<feature type="region of interest" description="Disordered" evidence="1">
    <location>
        <begin position="1"/>
        <end position="40"/>
    </location>
</feature>
<sequence length="78" mass="8777">MTPEERAAESAADRRDFAQREAAREQNRQRALDAVMTPTTERTAAEVAALHARLDRLRQQTAQNEEEVIDLDALTDPS</sequence>
<name>A0ABW4FXE1_9PSEU</name>
<evidence type="ECO:0000256" key="1">
    <source>
        <dbReference type="SAM" id="MobiDB-lite"/>
    </source>
</evidence>
<feature type="compositionally biased region" description="Basic and acidic residues" evidence="1">
    <location>
        <begin position="1"/>
        <end position="31"/>
    </location>
</feature>
<proteinExistence type="predicted"/>
<dbReference type="RefSeq" id="WP_343982441.1">
    <property type="nucleotide sequence ID" value="NZ_BAAAJG010000015.1"/>
</dbReference>
<accession>A0ABW4FXE1</accession>
<comment type="caution">
    <text evidence="2">The sequence shown here is derived from an EMBL/GenBank/DDBJ whole genome shotgun (WGS) entry which is preliminary data.</text>
</comment>
<gene>
    <name evidence="2" type="ORF">ACFSCY_35710</name>
</gene>